<accession>A0ACA9R905</accession>
<dbReference type="EMBL" id="CAJVQC010045933">
    <property type="protein sequence ID" value="CAG8782175.1"/>
    <property type="molecule type" value="Genomic_DNA"/>
</dbReference>
<evidence type="ECO:0000313" key="2">
    <source>
        <dbReference type="Proteomes" id="UP000789920"/>
    </source>
</evidence>
<feature type="non-terminal residue" evidence="1">
    <location>
        <position position="1"/>
    </location>
</feature>
<name>A0ACA9R905_9GLOM</name>
<reference evidence="1" key="1">
    <citation type="submission" date="2021-06" db="EMBL/GenBank/DDBJ databases">
        <authorList>
            <person name="Kallberg Y."/>
            <person name="Tangrot J."/>
            <person name="Rosling A."/>
        </authorList>
    </citation>
    <scope>NUCLEOTIDE SEQUENCE</scope>
    <source>
        <strain evidence="1">MA461A</strain>
    </source>
</reference>
<sequence length="77" mass="8997">RMFLNPLNTSQISLSPAYNESEFINLLITMDINESRLSNALAMQLFNPEYDWNDPNFDNNDQFSRSLFNENSYLLSP</sequence>
<gene>
    <name evidence="1" type="ORF">RPERSI_LOCUS17757</name>
</gene>
<dbReference type="Proteomes" id="UP000789920">
    <property type="component" value="Unassembled WGS sequence"/>
</dbReference>
<proteinExistence type="predicted"/>
<protein>
    <submittedName>
        <fullName evidence="1">35035_t:CDS:1</fullName>
    </submittedName>
</protein>
<organism evidence="1 2">
    <name type="scientific">Racocetra persica</name>
    <dbReference type="NCBI Taxonomy" id="160502"/>
    <lineage>
        <taxon>Eukaryota</taxon>
        <taxon>Fungi</taxon>
        <taxon>Fungi incertae sedis</taxon>
        <taxon>Mucoromycota</taxon>
        <taxon>Glomeromycotina</taxon>
        <taxon>Glomeromycetes</taxon>
        <taxon>Diversisporales</taxon>
        <taxon>Gigasporaceae</taxon>
        <taxon>Racocetra</taxon>
    </lineage>
</organism>
<comment type="caution">
    <text evidence="1">The sequence shown here is derived from an EMBL/GenBank/DDBJ whole genome shotgun (WGS) entry which is preliminary data.</text>
</comment>
<keyword evidence="2" id="KW-1185">Reference proteome</keyword>
<evidence type="ECO:0000313" key="1">
    <source>
        <dbReference type="EMBL" id="CAG8782175.1"/>
    </source>
</evidence>
<feature type="non-terminal residue" evidence="1">
    <location>
        <position position="77"/>
    </location>
</feature>